<dbReference type="InterPro" id="IPR058532">
    <property type="entry name" value="YjbR/MT2646/Rv2570-like"/>
</dbReference>
<organism evidence="1 2">
    <name type="scientific">Microcosmobacter mediterraneus</name>
    <dbReference type="NCBI Taxonomy" id="3075607"/>
    <lineage>
        <taxon>Bacteria</taxon>
        <taxon>Pseudomonadati</taxon>
        <taxon>Bacteroidota</taxon>
        <taxon>Flavobacteriia</taxon>
        <taxon>Flavobacteriales</taxon>
        <taxon>Flavobacteriaceae</taxon>
        <taxon>Microcosmobacter</taxon>
    </lineage>
</organism>
<protein>
    <submittedName>
        <fullName evidence="1">MmcQ/YjbR family DNA-binding protein</fullName>
    </submittedName>
</protein>
<accession>A0ABU2YM62</accession>
<dbReference type="InterPro" id="IPR038056">
    <property type="entry name" value="YjbR-like_sf"/>
</dbReference>
<dbReference type="EMBL" id="JAVRIA010000005">
    <property type="protein sequence ID" value="MDT0558971.1"/>
    <property type="molecule type" value="Genomic_DNA"/>
</dbReference>
<dbReference type="PANTHER" id="PTHR35145:SF1">
    <property type="entry name" value="CYTOPLASMIC PROTEIN"/>
    <property type="match status" value="1"/>
</dbReference>
<proteinExistence type="predicted"/>
<dbReference type="Pfam" id="PF04237">
    <property type="entry name" value="YjbR"/>
    <property type="match status" value="1"/>
</dbReference>
<dbReference type="Proteomes" id="UP001259492">
    <property type="component" value="Unassembled WGS sequence"/>
</dbReference>
<dbReference type="SUPFAM" id="SSF142906">
    <property type="entry name" value="YjbR-like"/>
    <property type="match status" value="1"/>
</dbReference>
<dbReference type="GO" id="GO:0003677">
    <property type="term" value="F:DNA binding"/>
    <property type="evidence" value="ECO:0007669"/>
    <property type="project" value="UniProtKB-KW"/>
</dbReference>
<gene>
    <name evidence="1" type="ORF">RM697_09950</name>
</gene>
<keyword evidence="2" id="KW-1185">Reference proteome</keyword>
<evidence type="ECO:0000313" key="1">
    <source>
        <dbReference type="EMBL" id="MDT0558971.1"/>
    </source>
</evidence>
<dbReference type="Gene3D" id="3.90.1150.30">
    <property type="match status" value="1"/>
</dbReference>
<evidence type="ECO:0000313" key="2">
    <source>
        <dbReference type="Proteomes" id="UP001259492"/>
    </source>
</evidence>
<name>A0ABU2YM62_9FLAO</name>
<dbReference type="RefSeq" id="WP_311427736.1">
    <property type="nucleotide sequence ID" value="NZ_JAVRIA010000005.1"/>
</dbReference>
<sequence length="122" mass="14366">MNIEQLYEYCLSKKAVTEHFPFDDNVLVFKVLGKMFLLTGLDTWEKGEAAINVKCDPDYAEELRAEYQSVEPGYHMSKKHWNTLRLHKGELSPKLISELIDHSYDLVVKSLPKRKQEEFREF</sequence>
<dbReference type="InterPro" id="IPR007351">
    <property type="entry name" value="YjbR"/>
</dbReference>
<reference evidence="1 2" key="1">
    <citation type="submission" date="2023-09" db="EMBL/GenBank/DDBJ databases">
        <authorList>
            <person name="Rey-Velasco X."/>
        </authorList>
    </citation>
    <scope>NUCLEOTIDE SEQUENCE [LARGE SCALE GENOMIC DNA]</scope>
    <source>
        <strain evidence="1 2">W332</strain>
    </source>
</reference>
<comment type="caution">
    <text evidence="1">The sequence shown here is derived from an EMBL/GenBank/DDBJ whole genome shotgun (WGS) entry which is preliminary data.</text>
</comment>
<keyword evidence="1" id="KW-0238">DNA-binding</keyword>
<dbReference type="PANTHER" id="PTHR35145">
    <property type="entry name" value="CYTOPLASMIC PROTEIN-RELATED"/>
    <property type="match status" value="1"/>
</dbReference>